<evidence type="ECO:0000313" key="2">
    <source>
        <dbReference type="EMBL" id="GMM49508.1"/>
    </source>
</evidence>
<protein>
    <submittedName>
        <fullName evidence="2">Uncharacterized protein</fullName>
    </submittedName>
</protein>
<evidence type="ECO:0000256" key="1">
    <source>
        <dbReference type="SAM" id="MobiDB-lite"/>
    </source>
</evidence>
<name>A0AAV5REE9_STABA</name>
<reference evidence="2 3" key="1">
    <citation type="journal article" date="2023" name="Elife">
        <title>Identification of key yeast species and microbe-microbe interactions impacting larval growth of Drosophila in the wild.</title>
        <authorList>
            <person name="Mure A."/>
            <person name="Sugiura Y."/>
            <person name="Maeda R."/>
            <person name="Honda K."/>
            <person name="Sakurai N."/>
            <person name="Takahashi Y."/>
            <person name="Watada M."/>
            <person name="Katoh T."/>
            <person name="Gotoh A."/>
            <person name="Gotoh Y."/>
            <person name="Taniguchi I."/>
            <person name="Nakamura K."/>
            <person name="Hayashi T."/>
            <person name="Katayama T."/>
            <person name="Uemura T."/>
            <person name="Hattori Y."/>
        </authorList>
    </citation>
    <scope>NUCLEOTIDE SEQUENCE [LARGE SCALE GENOMIC DNA]</scope>
    <source>
        <strain evidence="2 3">SB-73</strain>
    </source>
</reference>
<dbReference type="EMBL" id="BTGC01000001">
    <property type="protein sequence ID" value="GMM49508.1"/>
    <property type="molecule type" value="Genomic_DNA"/>
</dbReference>
<sequence length="291" mass="34006">MPSNFIQRLHLLRNLPDIDLSKVKEFLFKVEEYIQRYTDEERICIDEYFCFVLGLNPGPHKAKYKDLYLVPTKEDCDYLMHGDNYKRYNLEWLSGILKCNRREDYCPGKYADFCISNKLGLASQSAAAIVTRANVSEFRYVSKDLIVRTMGFRSDLGEIVMGDAFAIEFSFENNQEYMTYFNGPDAVYLPGSIDFSIKSTPYMPPPIKSSNNKTPSDDESSDYSFSDSDYDYDYDWDEPGSEEKGKRYTEIDDYSDEYDFVWDFSITATESDIEGISNFVNYVRSWNRYCE</sequence>
<feature type="region of interest" description="Disordered" evidence="1">
    <location>
        <begin position="206"/>
        <end position="244"/>
    </location>
</feature>
<proteinExistence type="predicted"/>
<gene>
    <name evidence="2" type="ORF">DASB73_004660</name>
</gene>
<organism evidence="2 3">
    <name type="scientific">Starmerella bacillaris</name>
    <name type="common">Yeast</name>
    <name type="synonym">Candida zemplinina</name>
    <dbReference type="NCBI Taxonomy" id="1247836"/>
    <lineage>
        <taxon>Eukaryota</taxon>
        <taxon>Fungi</taxon>
        <taxon>Dikarya</taxon>
        <taxon>Ascomycota</taxon>
        <taxon>Saccharomycotina</taxon>
        <taxon>Dipodascomycetes</taxon>
        <taxon>Dipodascales</taxon>
        <taxon>Trichomonascaceae</taxon>
        <taxon>Starmerella</taxon>
    </lineage>
</organism>
<dbReference type="AlphaFoldDB" id="A0AAV5REE9"/>
<keyword evidence="3" id="KW-1185">Reference proteome</keyword>
<accession>A0AAV5REE9</accession>
<evidence type="ECO:0000313" key="3">
    <source>
        <dbReference type="Proteomes" id="UP001362899"/>
    </source>
</evidence>
<comment type="caution">
    <text evidence="2">The sequence shown here is derived from an EMBL/GenBank/DDBJ whole genome shotgun (WGS) entry which is preliminary data.</text>
</comment>
<feature type="compositionally biased region" description="Acidic residues" evidence="1">
    <location>
        <begin position="228"/>
        <end position="240"/>
    </location>
</feature>
<dbReference type="Proteomes" id="UP001362899">
    <property type="component" value="Unassembled WGS sequence"/>
</dbReference>